<keyword evidence="6" id="KW-0479">Metal-binding</keyword>
<dbReference type="UniPathway" id="UPA00214"/>
<sequence>MQEDPNALVWNPILRHYVVNAPQRMHRREGTDRCPFCADVLEGRVGPETQAWLHPNDFPPFRPPVGEAYVVIYHRDHERTFTRLSVPEVGVVMQLWRELYRDLSQRYAAVMIFENSGMSIGQTQLHPHGQAYGVSVLPPLLERELETVRLELEAGRGCPFCRVRAELEHGPYEVLATRDWQVFLPPYVRYPYETHVYPRRHIADLAAATDDELADLAAVLLQVIRAYNALDQGRMAPMPYMLGVHQLADERFHLHIEILAVGRAPGKLKYAASSEMLWSLWTNDSSPIQKAQELREAIARVAHGSA</sequence>
<dbReference type="GO" id="GO:0008270">
    <property type="term" value="F:zinc ion binding"/>
    <property type="evidence" value="ECO:0007669"/>
    <property type="project" value="InterPro"/>
</dbReference>
<keyword evidence="5 13" id="KW-0548">Nucleotidyltransferase</keyword>
<dbReference type="InterPro" id="IPR036265">
    <property type="entry name" value="HIT-like_sf"/>
</dbReference>
<dbReference type="InterPro" id="IPR005850">
    <property type="entry name" value="GalP_Utransf_C"/>
</dbReference>
<evidence type="ECO:0000313" key="13">
    <source>
        <dbReference type="EMBL" id="BBH95868.1"/>
    </source>
</evidence>
<evidence type="ECO:0000256" key="5">
    <source>
        <dbReference type="ARBA" id="ARBA00022695"/>
    </source>
</evidence>
<dbReference type="EMBL" id="AP019377">
    <property type="protein sequence ID" value="BBH95868.1"/>
    <property type="molecule type" value="Genomic_DNA"/>
</dbReference>
<dbReference type="PIRSF" id="PIRSF000808">
    <property type="entry name" value="GalT"/>
    <property type="match status" value="1"/>
</dbReference>
<proteinExistence type="inferred from homology"/>
<keyword evidence="9" id="KW-0119">Carbohydrate metabolism</keyword>
<dbReference type="GO" id="GO:0008108">
    <property type="term" value="F:UDP-glucose:hexose-1-phosphate uridylyltransferase activity"/>
    <property type="evidence" value="ECO:0007669"/>
    <property type="project" value="InterPro"/>
</dbReference>
<dbReference type="InterPro" id="IPR005849">
    <property type="entry name" value="GalP_Utransf_N"/>
</dbReference>
<evidence type="ECO:0000256" key="8">
    <source>
        <dbReference type="ARBA" id="ARBA00023144"/>
    </source>
</evidence>
<feature type="domain" description="Galactose-1-phosphate uridyl transferase N-terminal" evidence="11">
    <location>
        <begin position="62"/>
        <end position="138"/>
    </location>
</feature>
<evidence type="ECO:0000256" key="3">
    <source>
        <dbReference type="ARBA" id="ARBA00016340"/>
    </source>
</evidence>
<dbReference type="AlphaFoldDB" id="A0A455T8R4"/>
<feature type="domain" description="Galactose-1-phosphate uridyl transferase C-terminal" evidence="12">
    <location>
        <begin position="173"/>
        <end position="257"/>
    </location>
</feature>
<organism evidence="13">
    <name type="scientific">Thermogemmatispora argillosa</name>
    <dbReference type="NCBI Taxonomy" id="2045280"/>
    <lineage>
        <taxon>Bacteria</taxon>
        <taxon>Bacillati</taxon>
        <taxon>Chloroflexota</taxon>
        <taxon>Ktedonobacteria</taxon>
        <taxon>Thermogemmatisporales</taxon>
        <taxon>Thermogemmatisporaceae</taxon>
        <taxon>Thermogemmatispora</taxon>
    </lineage>
</organism>
<evidence type="ECO:0000256" key="2">
    <source>
        <dbReference type="ARBA" id="ARBA00010951"/>
    </source>
</evidence>
<evidence type="ECO:0000256" key="6">
    <source>
        <dbReference type="ARBA" id="ARBA00022723"/>
    </source>
</evidence>
<dbReference type="Pfam" id="PF01087">
    <property type="entry name" value="GalP_UDP_transf"/>
    <property type="match status" value="1"/>
</dbReference>
<dbReference type="GO" id="GO:0033499">
    <property type="term" value="P:galactose catabolic process via UDP-galactose, Leloir pathway"/>
    <property type="evidence" value="ECO:0007669"/>
    <property type="project" value="TreeGrafter"/>
</dbReference>
<evidence type="ECO:0000256" key="10">
    <source>
        <dbReference type="PIRSR" id="PIRSR000808-1"/>
    </source>
</evidence>
<evidence type="ECO:0000256" key="7">
    <source>
        <dbReference type="ARBA" id="ARBA00022833"/>
    </source>
</evidence>
<evidence type="ECO:0000256" key="9">
    <source>
        <dbReference type="ARBA" id="ARBA00023277"/>
    </source>
</evidence>
<evidence type="ECO:0000259" key="12">
    <source>
        <dbReference type="Pfam" id="PF02744"/>
    </source>
</evidence>
<evidence type="ECO:0000256" key="1">
    <source>
        <dbReference type="ARBA" id="ARBA00001947"/>
    </source>
</evidence>
<reference evidence="13" key="1">
    <citation type="submission" date="2018-12" db="EMBL/GenBank/DDBJ databases">
        <title>Novel natural products biosynthetic potential of the class Ktedonobacteria.</title>
        <authorList>
            <person name="Zheng Y."/>
            <person name="Saitou A."/>
            <person name="Wang C.M."/>
            <person name="Toyoda A."/>
            <person name="Minakuchi Y."/>
            <person name="Sekiguchi Y."/>
            <person name="Ueda K."/>
            <person name="Takano H."/>
            <person name="Sakai Y."/>
            <person name="Yokota A."/>
            <person name="Yabe S."/>
        </authorList>
    </citation>
    <scope>NUCLEOTIDE SEQUENCE</scope>
    <source>
        <strain evidence="13">A3-2</strain>
    </source>
</reference>
<dbReference type="Gene3D" id="3.30.428.10">
    <property type="entry name" value="HIT-like"/>
    <property type="match status" value="2"/>
</dbReference>
<dbReference type="InterPro" id="IPR001937">
    <property type="entry name" value="GalP_UDPtransf1"/>
</dbReference>
<dbReference type="SUPFAM" id="SSF54197">
    <property type="entry name" value="HIT-like"/>
    <property type="match status" value="2"/>
</dbReference>
<keyword evidence="4 13" id="KW-0808">Transferase</keyword>
<dbReference type="GO" id="GO:0005737">
    <property type="term" value="C:cytoplasm"/>
    <property type="evidence" value="ECO:0007669"/>
    <property type="project" value="TreeGrafter"/>
</dbReference>
<comment type="similarity">
    <text evidence="2">Belongs to the galactose-1-phosphate uridylyltransferase type 1 family.</text>
</comment>
<keyword evidence="8" id="KW-0299">Galactose metabolism</keyword>
<accession>A0A455T8R4</accession>
<comment type="cofactor">
    <cofactor evidence="1">
        <name>Zn(2+)</name>
        <dbReference type="ChEBI" id="CHEBI:29105"/>
    </cofactor>
</comment>
<keyword evidence="7" id="KW-0862">Zinc</keyword>
<dbReference type="PANTHER" id="PTHR11943:SF1">
    <property type="entry name" value="GALACTOSE-1-PHOSPHATE URIDYLYLTRANSFERASE"/>
    <property type="match status" value="1"/>
</dbReference>
<dbReference type="Pfam" id="PF02744">
    <property type="entry name" value="GalP_UDP_tr_C"/>
    <property type="match status" value="1"/>
</dbReference>
<protein>
    <recommendedName>
        <fullName evidence="3">Galactose-1-phosphate uridylyltransferase</fullName>
    </recommendedName>
</protein>
<gene>
    <name evidence="13" type="ORF">KTA_40670</name>
</gene>
<dbReference type="PANTHER" id="PTHR11943">
    <property type="entry name" value="GALACTOSE-1-PHOSPHATE URIDYLYLTRANSFERASE"/>
    <property type="match status" value="1"/>
</dbReference>
<name>A0A455T8R4_9CHLR</name>
<feature type="active site" description="Tele-UMP-histidine intermediate" evidence="10">
    <location>
        <position position="128"/>
    </location>
</feature>
<evidence type="ECO:0000256" key="4">
    <source>
        <dbReference type="ARBA" id="ARBA00022679"/>
    </source>
</evidence>
<evidence type="ECO:0000259" key="11">
    <source>
        <dbReference type="Pfam" id="PF01087"/>
    </source>
</evidence>